<dbReference type="Pfam" id="PF01656">
    <property type="entry name" value="CbiA"/>
    <property type="match status" value="1"/>
</dbReference>
<accession>A0A5Q4ZWA2</accession>
<dbReference type="SUPFAM" id="SSF52540">
    <property type="entry name" value="P-loop containing nucleoside triphosphate hydrolases"/>
    <property type="match status" value="1"/>
</dbReference>
<name>A0A5Q4ZWA2_9GAMM</name>
<dbReference type="InterPro" id="IPR002586">
    <property type="entry name" value="CobQ/CobB/MinD/ParA_Nub-bd_dom"/>
</dbReference>
<dbReference type="PANTHER" id="PTHR43384:SF13">
    <property type="entry name" value="SLR0110 PROTEIN"/>
    <property type="match status" value="1"/>
</dbReference>
<dbReference type="InterPro" id="IPR027417">
    <property type="entry name" value="P-loop_NTPase"/>
</dbReference>
<evidence type="ECO:0000259" key="1">
    <source>
        <dbReference type="Pfam" id="PF01656"/>
    </source>
</evidence>
<dbReference type="Gene3D" id="3.40.50.2300">
    <property type="match status" value="1"/>
</dbReference>
<dbReference type="Gene3D" id="3.40.50.300">
    <property type="entry name" value="P-loop containing nucleotide triphosphate hydrolases"/>
    <property type="match status" value="1"/>
</dbReference>
<feature type="domain" description="CobQ/CobB/MinD/ParA nucleotide binding" evidence="1">
    <location>
        <begin position="153"/>
        <end position="352"/>
    </location>
</feature>
<sequence>MVDKQTENNTSQFRLKTNIIIWHIHATESYRTHMDNEFQKCRSVHIESIPLTLLGTKDFSALSAPDLIFIETGEDWISKIVELQNYEFPSGEHESSLIVFGDENDNQALKAALRLGASDFLSENVNIDELMPILKKTAEDKIENSHLGELCLFLNTKGGSGATTLALNTAVNVAMSNQDGVLLLDIDMQFGVIPEYLNIIPKYSITDAISSLRDLDEVSLNGLVSKHSSGLHILSFRHEDGNDEYEKARQLSTLLPLLRQFYAYIIVDLSRGIDHMFSPIFSPATHLFLVLQQSLVSISNATRIIRNLKYDYGVNSEQIELIINRYDQKQSIERKDIEKAIPGFQQHLIPNDFKIVIESTNLGVPFVETKPKSTITKSIQLLSQSFSPIKIEPQGWFEKIFS</sequence>
<dbReference type="InterPro" id="IPR050625">
    <property type="entry name" value="ParA/MinD_ATPase"/>
</dbReference>
<dbReference type="GO" id="GO:0005524">
    <property type="term" value="F:ATP binding"/>
    <property type="evidence" value="ECO:0007669"/>
    <property type="project" value="TreeGrafter"/>
</dbReference>
<protein>
    <recommendedName>
        <fullName evidence="1">CobQ/CobB/MinD/ParA nucleotide binding domain-containing protein</fullName>
    </recommendedName>
</protein>
<evidence type="ECO:0000313" key="2">
    <source>
        <dbReference type="EMBL" id="VVV05009.1"/>
    </source>
</evidence>
<proteinExistence type="predicted"/>
<dbReference type="GO" id="GO:0005829">
    <property type="term" value="C:cytosol"/>
    <property type="evidence" value="ECO:0007669"/>
    <property type="project" value="TreeGrafter"/>
</dbReference>
<dbReference type="AlphaFoldDB" id="A0A5Q4ZWA2"/>
<dbReference type="EMBL" id="LR721750">
    <property type="protein sequence ID" value="VVV05009.1"/>
    <property type="molecule type" value="Genomic_DNA"/>
</dbReference>
<dbReference type="GO" id="GO:0016887">
    <property type="term" value="F:ATP hydrolysis activity"/>
    <property type="evidence" value="ECO:0007669"/>
    <property type="project" value="TreeGrafter"/>
</dbReference>
<organism evidence="2">
    <name type="scientific">Aliivibrio wodanis</name>
    <dbReference type="NCBI Taxonomy" id="80852"/>
    <lineage>
        <taxon>Bacteria</taxon>
        <taxon>Pseudomonadati</taxon>
        <taxon>Pseudomonadota</taxon>
        <taxon>Gammaproteobacteria</taxon>
        <taxon>Vibrionales</taxon>
        <taxon>Vibrionaceae</taxon>
        <taxon>Aliivibrio</taxon>
    </lineage>
</organism>
<gene>
    <name evidence="2" type="ORF">AW0309160_02419</name>
</gene>
<dbReference type="GO" id="GO:0051782">
    <property type="term" value="P:negative regulation of cell division"/>
    <property type="evidence" value="ECO:0007669"/>
    <property type="project" value="TreeGrafter"/>
</dbReference>
<reference evidence="2" key="1">
    <citation type="submission" date="2019-09" db="EMBL/GenBank/DDBJ databases">
        <authorList>
            <person name="Hjerde E."/>
        </authorList>
    </citation>
    <scope>NUCLEOTIDE SEQUENCE</scope>
    <source>
        <strain evidence="2">06/09/160</strain>
    </source>
</reference>
<dbReference type="GO" id="GO:0009898">
    <property type="term" value="C:cytoplasmic side of plasma membrane"/>
    <property type="evidence" value="ECO:0007669"/>
    <property type="project" value="TreeGrafter"/>
</dbReference>
<dbReference type="PANTHER" id="PTHR43384">
    <property type="entry name" value="SEPTUM SITE-DETERMINING PROTEIN MIND HOMOLOG, CHLOROPLASTIC-RELATED"/>
    <property type="match status" value="1"/>
</dbReference>